<dbReference type="EMBL" id="JACHMO010000001">
    <property type="protein sequence ID" value="MBB5803264.1"/>
    <property type="molecule type" value="Genomic_DNA"/>
</dbReference>
<dbReference type="InterPro" id="IPR036388">
    <property type="entry name" value="WH-like_DNA-bd_sf"/>
</dbReference>
<comment type="caution">
    <text evidence="7">The sequence shown here is derived from an EMBL/GenBank/DDBJ whole genome shotgun (WGS) entry which is preliminary data.</text>
</comment>
<dbReference type="InterPro" id="IPR051677">
    <property type="entry name" value="AfsR-DnrI-RedD_regulator"/>
</dbReference>
<dbReference type="PANTHER" id="PTHR35807:SF1">
    <property type="entry name" value="TRANSCRIPTIONAL REGULATOR REDD"/>
    <property type="match status" value="1"/>
</dbReference>
<proteinExistence type="inferred from homology"/>
<dbReference type="SMART" id="SM01043">
    <property type="entry name" value="BTAD"/>
    <property type="match status" value="1"/>
</dbReference>
<evidence type="ECO:0000256" key="5">
    <source>
        <dbReference type="PROSITE-ProRule" id="PRU01091"/>
    </source>
</evidence>
<evidence type="ECO:0000256" key="4">
    <source>
        <dbReference type="ARBA" id="ARBA00023163"/>
    </source>
</evidence>
<comment type="similarity">
    <text evidence="1">Belongs to the AfsR/DnrI/RedD regulatory family.</text>
</comment>
<feature type="domain" description="OmpR/PhoB-type" evidence="6">
    <location>
        <begin position="1"/>
        <end position="60"/>
    </location>
</feature>
<dbReference type="Gene3D" id="1.10.10.10">
    <property type="entry name" value="Winged helix-like DNA-binding domain superfamily/Winged helix DNA-binding domain"/>
    <property type="match status" value="1"/>
</dbReference>
<evidence type="ECO:0000256" key="2">
    <source>
        <dbReference type="ARBA" id="ARBA00023015"/>
    </source>
</evidence>
<protein>
    <submittedName>
        <fullName evidence="7">DNA-binding SARP family transcriptional activator</fullName>
    </submittedName>
</protein>
<evidence type="ECO:0000256" key="1">
    <source>
        <dbReference type="ARBA" id="ARBA00005820"/>
    </source>
</evidence>
<organism evidence="7 8">
    <name type="scientific">Saccharothrix ecbatanensis</name>
    <dbReference type="NCBI Taxonomy" id="1105145"/>
    <lineage>
        <taxon>Bacteria</taxon>
        <taxon>Bacillati</taxon>
        <taxon>Actinomycetota</taxon>
        <taxon>Actinomycetes</taxon>
        <taxon>Pseudonocardiales</taxon>
        <taxon>Pseudonocardiaceae</taxon>
        <taxon>Saccharothrix</taxon>
    </lineage>
</organism>
<dbReference type="InterPro" id="IPR016032">
    <property type="entry name" value="Sig_transdc_resp-reg_C-effctor"/>
</dbReference>
<dbReference type="CDD" id="cd15831">
    <property type="entry name" value="BTAD"/>
    <property type="match status" value="1"/>
</dbReference>
<sequence length="254" mass="27586">MRVNTMVSVDEMVDELWGVRVPDSAIHNIRLYIANLRRLLARVGATSIVNLRGSGYQLVAEPGRLDIEVFRRDVADARRAVADAEWDVALALFERGVGLWRGRALADVPVSAALSAWCAGADDERLGATEDLVGALIMAGFPDRAASRAGDVIAADPLRERAHALLMRARYQVGDVAGALAAFDAARRHMVRQLGVEPGDDLRRLQQAVLSREPVPAGPVRAVGRRWLAVHFDRPNGLLPLEVLPGPTVPPAHR</sequence>
<dbReference type="SUPFAM" id="SSF48452">
    <property type="entry name" value="TPR-like"/>
    <property type="match status" value="1"/>
</dbReference>
<evidence type="ECO:0000259" key="6">
    <source>
        <dbReference type="PROSITE" id="PS51755"/>
    </source>
</evidence>
<feature type="DNA-binding region" description="OmpR/PhoB-type" evidence="5">
    <location>
        <begin position="1"/>
        <end position="60"/>
    </location>
</feature>
<dbReference type="InterPro" id="IPR011990">
    <property type="entry name" value="TPR-like_helical_dom_sf"/>
</dbReference>
<dbReference type="Proteomes" id="UP000552097">
    <property type="component" value="Unassembled WGS sequence"/>
</dbReference>
<dbReference type="GO" id="GO:0006355">
    <property type="term" value="P:regulation of DNA-templated transcription"/>
    <property type="evidence" value="ECO:0007669"/>
    <property type="project" value="InterPro"/>
</dbReference>
<dbReference type="AlphaFoldDB" id="A0A7W9M0T4"/>
<dbReference type="PROSITE" id="PS51755">
    <property type="entry name" value="OMPR_PHOB"/>
    <property type="match status" value="1"/>
</dbReference>
<accession>A0A7W9M0T4</accession>
<keyword evidence="4" id="KW-0804">Transcription</keyword>
<gene>
    <name evidence="7" type="ORF">F4560_003032</name>
</gene>
<keyword evidence="2" id="KW-0805">Transcription regulation</keyword>
<dbReference type="GO" id="GO:0000160">
    <property type="term" value="P:phosphorelay signal transduction system"/>
    <property type="evidence" value="ECO:0007669"/>
    <property type="project" value="InterPro"/>
</dbReference>
<keyword evidence="3 5" id="KW-0238">DNA-binding</keyword>
<evidence type="ECO:0000313" key="7">
    <source>
        <dbReference type="EMBL" id="MBB5803264.1"/>
    </source>
</evidence>
<dbReference type="PANTHER" id="PTHR35807">
    <property type="entry name" value="TRANSCRIPTIONAL REGULATOR REDD-RELATED"/>
    <property type="match status" value="1"/>
</dbReference>
<dbReference type="Pfam" id="PF03704">
    <property type="entry name" value="BTAD"/>
    <property type="match status" value="1"/>
</dbReference>
<dbReference type="Gene3D" id="1.25.40.10">
    <property type="entry name" value="Tetratricopeptide repeat domain"/>
    <property type="match status" value="1"/>
</dbReference>
<evidence type="ECO:0000313" key="8">
    <source>
        <dbReference type="Proteomes" id="UP000552097"/>
    </source>
</evidence>
<dbReference type="SUPFAM" id="SSF46894">
    <property type="entry name" value="C-terminal effector domain of the bipartite response regulators"/>
    <property type="match status" value="1"/>
</dbReference>
<dbReference type="InterPro" id="IPR005158">
    <property type="entry name" value="BTAD"/>
</dbReference>
<name>A0A7W9M0T4_9PSEU</name>
<dbReference type="InterPro" id="IPR001867">
    <property type="entry name" value="OmpR/PhoB-type_DNA-bd"/>
</dbReference>
<evidence type="ECO:0000256" key="3">
    <source>
        <dbReference type="ARBA" id="ARBA00023125"/>
    </source>
</evidence>
<reference evidence="7 8" key="1">
    <citation type="submission" date="2020-08" db="EMBL/GenBank/DDBJ databases">
        <title>Sequencing the genomes of 1000 actinobacteria strains.</title>
        <authorList>
            <person name="Klenk H.-P."/>
        </authorList>
    </citation>
    <scope>NUCLEOTIDE SEQUENCE [LARGE SCALE GENOMIC DNA]</scope>
    <source>
        <strain evidence="7 8">DSM 45486</strain>
    </source>
</reference>
<dbReference type="GO" id="GO:0003677">
    <property type="term" value="F:DNA binding"/>
    <property type="evidence" value="ECO:0007669"/>
    <property type="project" value="UniProtKB-UniRule"/>
</dbReference>
<keyword evidence="8" id="KW-1185">Reference proteome</keyword>